<dbReference type="PROSITE" id="PS00514">
    <property type="entry name" value="FIBRINOGEN_C_1"/>
    <property type="match status" value="1"/>
</dbReference>
<evidence type="ECO:0000313" key="3">
    <source>
        <dbReference type="EMBL" id="KAK3105578.1"/>
    </source>
</evidence>
<dbReference type="AlphaFoldDB" id="A0AA89CCF2"/>
<evidence type="ECO:0000256" key="1">
    <source>
        <dbReference type="ARBA" id="ARBA00023157"/>
    </source>
</evidence>
<reference evidence="3" key="1">
    <citation type="submission" date="2019-08" db="EMBL/GenBank/DDBJ databases">
        <title>The improved chromosome-level genome for the pearl oyster Pinctada fucata martensii using PacBio sequencing and Hi-C.</title>
        <authorList>
            <person name="Zheng Z."/>
        </authorList>
    </citation>
    <scope>NUCLEOTIDE SEQUENCE</scope>
    <source>
        <strain evidence="3">ZZ-2019</strain>
        <tissue evidence="3">Adductor muscle</tissue>
    </source>
</reference>
<dbReference type="InterPro" id="IPR036056">
    <property type="entry name" value="Fibrinogen-like_C"/>
</dbReference>
<feature type="non-terminal residue" evidence="3">
    <location>
        <position position="1"/>
    </location>
</feature>
<proteinExistence type="predicted"/>
<keyword evidence="1" id="KW-1015">Disulfide bond</keyword>
<dbReference type="PANTHER" id="PTHR19143">
    <property type="entry name" value="FIBRINOGEN/TENASCIN/ANGIOPOEITIN"/>
    <property type="match status" value="1"/>
</dbReference>
<dbReference type="InterPro" id="IPR002181">
    <property type="entry name" value="Fibrinogen_a/b/g_C_dom"/>
</dbReference>
<dbReference type="CDD" id="cd00087">
    <property type="entry name" value="FReD"/>
    <property type="match status" value="1"/>
</dbReference>
<dbReference type="EMBL" id="VSWD01000003">
    <property type="protein sequence ID" value="KAK3105578.1"/>
    <property type="molecule type" value="Genomic_DNA"/>
</dbReference>
<dbReference type="InterPro" id="IPR050373">
    <property type="entry name" value="Fibrinogen_C-term_domain"/>
</dbReference>
<dbReference type="PROSITE" id="PS51406">
    <property type="entry name" value="FIBRINOGEN_C_2"/>
    <property type="match status" value="1"/>
</dbReference>
<keyword evidence="4" id="KW-1185">Reference proteome</keyword>
<name>A0AA89CCF2_PINIB</name>
<dbReference type="Proteomes" id="UP001186944">
    <property type="component" value="Unassembled WGS sequence"/>
</dbReference>
<evidence type="ECO:0000259" key="2">
    <source>
        <dbReference type="PROSITE" id="PS51406"/>
    </source>
</evidence>
<dbReference type="InterPro" id="IPR020837">
    <property type="entry name" value="Fibrinogen_CS"/>
</dbReference>
<organism evidence="3 4">
    <name type="scientific">Pinctada imbricata</name>
    <name type="common">Atlantic pearl-oyster</name>
    <name type="synonym">Pinctada martensii</name>
    <dbReference type="NCBI Taxonomy" id="66713"/>
    <lineage>
        <taxon>Eukaryota</taxon>
        <taxon>Metazoa</taxon>
        <taxon>Spiralia</taxon>
        <taxon>Lophotrochozoa</taxon>
        <taxon>Mollusca</taxon>
        <taxon>Bivalvia</taxon>
        <taxon>Autobranchia</taxon>
        <taxon>Pteriomorphia</taxon>
        <taxon>Pterioida</taxon>
        <taxon>Pterioidea</taxon>
        <taxon>Pteriidae</taxon>
        <taxon>Pinctada</taxon>
    </lineage>
</organism>
<sequence length="165" mass="19430">VIQRRTDGSEDFFRNWTDYKYGFGNKSNEFWLGNHRIFEIVSQGYYELRIDMDDFSGESRFAEYRRFSVSDESKGFQLLVEDYTGTAGDSLTVHSGHQFYTKDHDTNACAATFKGGWWYKNCHYSNLNGLYLHGGHSTYADGVEWRTWHGYNYSLKTTEMKIRRL</sequence>
<dbReference type="SUPFAM" id="SSF56496">
    <property type="entry name" value="Fibrinogen C-terminal domain-like"/>
    <property type="match status" value="1"/>
</dbReference>
<dbReference type="Pfam" id="PF00147">
    <property type="entry name" value="Fibrinogen_C"/>
    <property type="match status" value="1"/>
</dbReference>
<accession>A0AA89CCF2</accession>
<feature type="domain" description="Fibrinogen C-terminal" evidence="2">
    <location>
        <begin position="1"/>
        <end position="165"/>
    </location>
</feature>
<dbReference type="Gene3D" id="3.90.215.10">
    <property type="entry name" value="Gamma Fibrinogen, chain A, domain 1"/>
    <property type="match status" value="1"/>
</dbReference>
<protein>
    <recommendedName>
        <fullName evidence="2">Fibrinogen C-terminal domain-containing protein</fullName>
    </recommendedName>
</protein>
<dbReference type="SMART" id="SM00186">
    <property type="entry name" value="FBG"/>
    <property type="match status" value="1"/>
</dbReference>
<gene>
    <name evidence="3" type="ORF">FSP39_000911</name>
</gene>
<comment type="caution">
    <text evidence="3">The sequence shown here is derived from an EMBL/GenBank/DDBJ whole genome shotgun (WGS) entry which is preliminary data.</text>
</comment>
<dbReference type="InterPro" id="IPR014716">
    <property type="entry name" value="Fibrinogen_a/b/g_C_1"/>
</dbReference>
<evidence type="ECO:0000313" key="4">
    <source>
        <dbReference type="Proteomes" id="UP001186944"/>
    </source>
</evidence>
<dbReference type="GO" id="GO:0005615">
    <property type="term" value="C:extracellular space"/>
    <property type="evidence" value="ECO:0007669"/>
    <property type="project" value="TreeGrafter"/>
</dbReference>